<sequence>MSIGDVKAVIGEGNHSLDQATTTVEGIGTALKDVIRLVLATLDGSEHEKAEEARGALVAAQREVDLTLRTIKRAKDNASTFVAGLG</sequence>
<reference evidence="1" key="1">
    <citation type="journal article" date="2014" name="Int. J. Syst. Evol. Microbiol.">
        <title>Complete genome sequence of Corynebacterium casei LMG S-19264T (=DSM 44701T), isolated from a smear-ripened cheese.</title>
        <authorList>
            <consortium name="US DOE Joint Genome Institute (JGI-PGF)"/>
            <person name="Walter F."/>
            <person name="Albersmeier A."/>
            <person name="Kalinowski J."/>
            <person name="Ruckert C."/>
        </authorList>
    </citation>
    <scope>NUCLEOTIDE SEQUENCE</scope>
    <source>
        <strain evidence="1">CGMCC 4.7312</strain>
    </source>
</reference>
<accession>A0A917U0I7</accession>
<dbReference type="Proteomes" id="UP000608890">
    <property type="component" value="Unassembled WGS sequence"/>
</dbReference>
<proteinExistence type="predicted"/>
<protein>
    <submittedName>
        <fullName evidence="1">Uncharacterized protein</fullName>
    </submittedName>
</protein>
<name>A0A917U0I7_9ACTN</name>
<keyword evidence="2" id="KW-1185">Reference proteome</keyword>
<gene>
    <name evidence="1" type="ORF">GCM10011608_37860</name>
</gene>
<evidence type="ECO:0000313" key="2">
    <source>
        <dbReference type="Proteomes" id="UP000608890"/>
    </source>
</evidence>
<organism evidence="1 2">
    <name type="scientific">Micromonospora sonchi</name>
    <dbReference type="NCBI Taxonomy" id="1763543"/>
    <lineage>
        <taxon>Bacteria</taxon>
        <taxon>Bacillati</taxon>
        <taxon>Actinomycetota</taxon>
        <taxon>Actinomycetes</taxon>
        <taxon>Micromonosporales</taxon>
        <taxon>Micromonosporaceae</taxon>
        <taxon>Micromonospora</taxon>
    </lineage>
</organism>
<comment type="caution">
    <text evidence="1">The sequence shown here is derived from an EMBL/GenBank/DDBJ whole genome shotgun (WGS) entry which is preliminary data.</text>
</comment>
<dbReference type="AlphaFoldDB" id="A0A917U0I7"/>
<dbReference type="EMBL" id="BMNB01000017">
    <property type="protein sequence ID" value="GGM49313.1"/>
    <property type="molecule type" value="Genomic_DNA"/>
</dbReference>
<evidence type="ECO:0000313" key="1">
    <source>
        <dbReference type="EMBL" id="GGM49313.1"/>
    </source>
</evidence>
<reference evidence="1" key="2">
    <citation type="submission" date="2020-09" db="EMBL/GenBank/DDBJ databases">
        <authorList>
            <person name="Sun Q."/>
            <person name="Zhou Y."/>
        </authorList>
    </citation>
    <scope>NUCLEOTIDE SEQUENCE</scope>
    <source>
        <strain evidence="1">CGMCC 4.7312</strain>
    </source>
</reference>
<dbReference type="RefSeq" id="WP_189046182.1">
    <property type="nucleotide sequence ID" value="NZ_BMNB01000017.1"/>
</dbReference>